<keyword evidence="3" id="KW-0223">Dioxygenase</keyword>
<keyword evidence="4" id="KW-0560">Oxidoreductase</keyword>
<evidence type="ECO:0000256" key="4">
    <source>
        <dbReference type="ARBA" id="ARBA00023002"/>
    </source>
</evidence>
<dbReference type="GO" id="GO:0004656">
    <property type="term" value="F:procollagen-proline 4-dioxygenase activity"/>
    <property type="evidence" value="ECO:0007669"/>
    <property type="project" value="TreeGrafter"/>
</dbReference>
<feature type="domain" description="Prolyl 4-hydroxylase alpha subunit" evidence="6">
    <location>
        <begin position="6"/>
        <end position="188"/>
    </location>
</feature>
<comment type="cofactor">
    <cofactor evidence="1">
        <name>L-ascorbate</name>
        <dbReference type="ChEBI" id="CHEBI:38290"/>
    </cofactor>
</comment>
<evidence type="ECO:0000256" key="2">
    <source>
        <dbReference type="ARBA" id="ARBA00022723"/>
    </source>
</evidence>
<dbReference type="Gene3D" id="2.60.120.620">
    <property type="entry name" value="q2cbj1_9rhob like domain"/>
    <property type="match status" value="1"/>
</dbReference>
<dbReference type="GO" id="GO:0005506">
    <property type="term" value="F:iron ion binding"/>
    <property type="evidence" value="ECO:0007669"/>
    <property type="project" value="InterPro"/>
</dbReference>
<dbReference type="STRING" id="314607.KB13_260"/>
<dbReference type="PANTHER" id="PTHR10869:SF236">
    <property type="entry name" value="PROLYL 4-HYDROXYLASE ALPHA SUBUNIT DOMAIN-CONTAINING PROTEIN"/>
    <property type="match status" value="1"/>
</dbReference>
<dbReference type="Proteomes" id="UP000004188">
    <property type="component" value="Unassembled WGS sequence"/>
</dbReference>
<dbReference type="Pfam" id="PF13640">
    <property type="entry name" value="2OG-FeII_Oxy_3"/>
    <property type="match status" value="1"/>
</dbReference>
<protein>
    <submittedName>
        <fullName evidence="7">2OG-Fe(II) oxygenase family enzyme</fullName>
    </submittedName>
</protein>
<dbReference type="GO" id="GO:0031418">
    <property type="term" value="F:L-ascorbic acid binding"/>
    <property type="evidence" value="ECO:0007669"/>
    <property type="project" value="InterPro"/>
</dbReference>
<dbReference type="AlphaFoldDB" id="B6BTY1"/>
<gene>
    <name evidence="7" type="ORF">KB13_260</name>
</gene>
<evidence type="ECO:0000256" key="3">
    <source>
        <dbReference type="ARBA" id="ARBA00022964"/>
    </source>
</evidence>
<evidence type="ECO:0000256" key="5">
    <source>
        <dbReference type="ARBA" id="ARBA00023004"/>
    </source>
</evidence>
<organism evidence="7 8">
    <name type="scientific">beta proteobacterium KB13</name>
    <dbReference type="NCBI Taxonomy" id="314607"/>
    <lineage>
        <taxon>Bacteria</taxon>
        <taxon>Pseudomonadati</taxon>
        <taxon>Pseudomonadota</taxon>
        <taxon>Betaproteobacteria</taxon>
        <taxon>Nitrosomonadales</taxon>
        <taxon>OM43 clade</taxon>
    </lineage>
</organism>
<evidence type="ECO:0000259" key="6">
    <source>
        <dbReference type="SMART" id="SM00702"/>
    </source>
</evidence>
<keyword evidence="5" id="KW-0408">Iron</keyword>
<evidence type="ECO:0000313" key="8">
    <source>
        <dbReference type="Proteomes" id="UP000004188"/>
    </source>
</evidence>
<dbReference type="InterPro" id="IPR045054">
    <property type="entry name" value="P4HA-like"/>
</dbReference>
<keyword evidence="8" id="KW-1185">Reference proteome</keyword>
<dbReference type="SMART" id="SM00702">
    <property type="entry name" value="P4Hc"/>
    <property type="match status" value="1"/>
</dbReference>
<name>B6BTY1_9PROT</name>
<dbReference type="InterPro" id="IPR044862">
    <property type="entry name" value="Pro_4_hyd_alph_FE2OG_OXY"/>
</dbReference>
<evidence type="ECO:0000256" key="1">
    <source>
        <dbReference type="ARBA" id="ARBA00001961"/>
    </source>
</evidence>
<dbReference type="HOGENOM" id="CLU_079367_1_0_4"/>
<keyword evidence="2" id="KW-0479">Metal-binding</keyword>
<dbReference type="eggNOG" id="COG3751">
    <property type="taxonomic scope" value="Bacteria"/>
</dbReference>
<dbReference type="InterPro" id="IPR006620">
    <property type="entry name" value="Pro_4_hyd_alph"/>
</dbReference>
<dbReference type="EMBL" id="DS995299">
    <property type="protein sequence ID" value="EDZ64128.1"/>
    <property type="molecule type" value="Genomic_DNA"/>
</dbReference>
<dbReference type="PANTHER" id="PTHR10869">
    <property type="entry name" value="PROLYL 4-HYDROXYLASE ALPHA SUBUNIT"/>
    <property type="match status" value="1"/>
</dbReference>
<reference evidence="8" key="1">
    <citation type="journal article" date="2012" name="Stand. Genomic Sci.">
        <title>Genome sequence of strain HIMB624, a cultured representative from the OM43 clade of marine Betaproteobacteria.</title>
        <authorList>
            <person name="Huggett M.J."/>
            <person name="Hayakawa D.H."/>
            <person name="Rappe M.S."/>
        </authorList>
    </citation>
    <scope>NUCLEOTIDE SEQUENCE [LARGE SCALE GENOMIC DNA]</scope>
    <source>
        <strain evidence="8">KB13</strain>
    </source>
</reference>
<proteinExistence type="predicted"/>
<accession>B6BTY1</accession>
<sequence>MTNHNPNFIGIFQIDTNLCDKIIDFFNENQSLQSKGEIINGVDETKKKSVDIAVNPKDLSKPDYQYLKIYFDHLFNCYSEYRTQWPFLNEVFEKVDIGSFNIQMYPPGGHFSKLHSERTSIKTLHRLFAFMTYLNDDFEDGETLFEHYSFSVKPEIGKTLIWPAEWTHAHKGNVVNNGSKYIITGWLNIAT</sequence>
<evidence type="ECO:0000313" key="7">
    <source>
        <dbReference type="EMBL" id="EDZ64128.1"/>
    </source>
</evidence>